<gene>
    <name evidence="4" type="ORF">FIE12Z_2231</name>
</gene>
<evidence type="ECO:0000313" key="4">
    <source>
        <dbReference type="EMBL" id="RFN53406.1"/>
    </source>
</evidence>
<keyword evidence="5" id="KW-1185">Reference proteome</keyword>
<feature type="region of interest" description="Disordered" evidence="3">
    <location>
        <begin position="168"/>
        <end position="192"/>
    </location>
</feature>
<evidence type="ECO:0000256" key="1">
    <source>
        <dbReference type="ARBA" id="ARBA00022722"/>
    </source>
</evidence>
<evidence type="ECO:0000256" key="3">
    <source>
        <dbReference type="SAM" id="MobiDB-lite"/>
    </source>
</evidence>
<dbReference type="SUPFAM" id="SSF53933">
    <property type="entry name" value="Microbial ribonucleases"/>
    <property type="match status" value="1"/>
</dbReference>
<dbReference type="SUPFAM" id="SSF81383">
    <property type="entry name" value="F-box domain"/>
    <property type="match status" value="1"/>
</dbReference>
<evidence type="ECO:0000313" key="5">
    <source>
        <dbReference type="Proteomes" id="UP000265631"/>
    </source>
</evidence>
<protein>
    <recommendedName>
        <fullName evidence="6">F-box domain-containing protein</fullName>
    </recommendedName>
</protein>
<dbReference type="SUPFAM" id="SSF52047">
    <property type="entry name" value="RNI-like"/>
    <property type="match status" value="1"/>
</dbReference>
<evidence type="ECO:0008006" key="6">
    <source>
        <dbReference type="Google" id="ProtNLM"/>
    </source>
</evidence>
<dbReference type="AlphaFoldDB" id="A0A395MZX1"/>
<proteinExistence type="predicted"/>
<dbReference type="GO" id="GO:0016787">
    <property type="term" value="F:hydrolase activity"/>
    <property type="evidence" value="ECO:0007669"/>
    <property type="project" value="UniProtKB-KW"/>
</dbReference>
<sequence>MALTFAALEGHNAQMAAMTATPPCSSIQVDDDASSECSYYSLPGLEDDRWYRNIPASQLREQASQVPSYTGALYPRQFYNKEKLGLVSNGPLTEYPFCLNKRYISGCPGPVRIILNLANTAAFDVVYHPDRLERHLQEDDMVPRRSTRIANVPSAPGPAAVEGRILRKRKTSTETEATERAKRKKKDRSKAKVPNIHLRRQQAPSTSEDALSVLPAEIQFNILHHIDDSRAMINLACTSQRYYNLAMSIVHNHIAVRVGFFAHIPKVIRRLEPHLSIAQKKQIRREGRYKGQQERFSSLLDRNAVPKCALNVRQMTIGGIDPGKKHRPIVVRYLEEVLKNLTNLEVLDTTELNASMAHSIAALKHLKALRVTDSCTGCITDNNAFPLSQLSGLKHLAFHAGMFSGLVTGRQKVLQTILARSLSTLMTLDVRALRYSSNFLEDFEDRIEEQDPDALEQPHYFTALKSLTLTGHCWEGERALLWTDLNKSIDFLQLTELKFTRLGEGNVILFKHLEDLFGKADKESIQLRKLSVDMDADQPNPVASEKHLESIYRFLASFDTLTSLNILEHNVFYRNVCRNSDFVNPGLSRRLQQVVILHKHLESLQFKYQGHAPYYVSAQAVEVFTKNLPRLRILEIAPDENDLDALARSISYAKNLRTLIFANIPSWLSEDRRKDPVQTFLKGFMGSLLQISGDIEDFTWAKAYTLAKITVAIYTFAIGDDFLKPPQKKMNPPVEISKDDKAVWLQDTRVNEGGRQWYYTANSAWASHIMTTI</sequence>
<comment type="caution">
    <text evidence="4">The sequence shown here is derived from an EMBL/GenBank/DDBJ whole genome shotgun (WGS) entry which is preliminary data.</text>
</comment>
<dbReference type="Gene3D" id="3.10.450.30">
    <property type="entry name" value="Microbial ribonucleases"/>
    <property type="match status" value="1"/>
</dbReference>
<keyword evidence="1" id="KW-0540">Nuclease</keyword>
<dbReference type="GO" id="GO:0004540">
    <property type="term" value="F:RNA nuclease activity"/>
    <property type="evidence" value="ECO:0007669"/>
    <property type="project" value="InterPro"/>
</dbReference>
<feature type="compositionally biased region" description="Basic residues" evidence="3">
    <location>
        <begin position="181"/>
        <end position="191"/>
    </location>
</feature>
<feature type="compositionally biased region" description="Basic and acidic residues" evidence="3">
    <location>
        <begin position="171"/>
        <end position="180"/>
    </location>
</feature>
<dbReference type="Proteomes" id="UP000265631">
    <property type="component" value="Unassembled WGS sequence"/>
</dbReference>
<reference evidence="4 5" key="1">
    <citation type="journal article" date="2018" name="PLoS Pathog.">
        <title>Evolution of structural diversity of trichothecenes, a family of toxins produced by plant pathogenic and entomopathogenic fungi.</title>
        <authorList>
            <person name="Proctor R.H."/>
            <person name="McCormick S.P."/>
            <person name="Kim H.S."/>
            <person name="Cardoza R.E."/>
            <person name="Stanley A.M."/>
            <person name="Lindo L."/>
            <person name="Kelly A."/>
            <person name="Brown D.W."/>
            <person name="Lee T."/>
            <person name="Vaughan M.M."/>
            <person name="Alexander N.J."/>
            <person name="Busman M."/>
            <person name="Gutierrez S."/>
        </authorList>
    </citation>
    <scope>NUCLEOTIDE SEQUENCE [LARGE SCALE GENOMIC DNA]</scope>
    <source>
        <strain evidence="4 5">NRRL 13405</strain>
    </source>
</reference>
<name>A0A395MZX1_9HYPO</name>
<dbReference type="EMBL" id="PXXK01000042">
    <property type="protein sequence ID" value="RFN53406.1"/>
    <property type="molecule type" value="Genomic_DNA"/>
</dbReference>
<evidence type="ECO:0000256" key="2">
    <source>
        <dbReference type="ARBA" id="ARBA00022801"/>
    </source>
</evidence>
<dbReference type="STRING" id="2594813.A0A395MZX1"/>
<keyword evidence="2" id="KW-0378">Hydrolase</keyword>
<dbReference type="GO" id="GO:0003723">
    <property type="term" value="F:RNA binding"/>
    <property type="evidence" value="ECO:0007669"/>
    <property type="project" value="InterPro"/>
</dbReference>
<dbReference type="Gene3D" id="3.80.10.10">
    <property type="entry name" value="Ribonuclease Inhibitor"/>
    <property type="match status" value="1"/>
</dbReference>
<dbReference type="InterPro" id="IPR016191">
    <property type="entry name" value="Ribonuclease/ribotoxin"/>
</dbReference>
<organism evidence="4 5">
    <name type="scientific">Fusarium flagelliforme</name>
    <dbReference type="NCBI Taxonomy" id="2675880"/>
    <lineage>
        <taxon>Eukaryota</taxon>
        <taxon>Fungi</taxon>
        <taxon>Dikarya</taxon>
        <taxon>Ascomycota</taxon>
        <taxon>Pezizomycotina</taxon>
        <taxon>Sordariomycetes</taxon>
        <taxon>Hypocreomycetidae</taxon>
        <taxon>Hypocreales</taxon>
        <taxon>Nectriaceae</taxon>
        <taxon>Fusarium</taxon>
        <taxon>Fusarium incarnatum-equiseti species complex</taxon>
    </lineage>
</organism>
<dbReference type="InterPro" id="IPR032675">
    <property type="entry name" value="LRR_dom_sf"/>
</dbReference>
<accession>A0A395MZX1</accession>
<dbReference type="InterPro" id="IPR036047">
    <property type="entry name" value="F-box-like_dom_sf"/>
</dbReference>